<comment type="caution">
    <text evidence="15">The sequence shown here is derived from an EMBL/GenBank/DDBJ whole genome shotgun (WGS) entry which is preliminary data.</text>
</comment>
<evidence type="ECO:0000256" key="9">
    <source>
        <dbReference type="ARBA" id="ARBA00022840"/>
    </source>
</evidence>
<dbReference type="Gene3D" id="3.30.565.10">
    <property type="entry name" value="Histidine kinase-like ATPase, C-terminal domain"/>
    <property type="match status" value="1"/>
</dbReference>
<dbReference type="FunFam" id="1.10.287.130:FF:000001">
    <property type="entry name" value="Two-component sensor histidine kinase"/>
    <property type="match status" value="1"/>
</dbReference>
<dbReference type="CDD" id="cd00082">
    <property type="entry name" value="HisKA"/>
    <property type="match status" value="1"/>
</dbReference>
<name>A0A3D8GTH5_9BACI</name>
<dbReference type="Pfam" id="PF00672">
    <property type="entry name" value="HAMP"/>
    <property type="match status" value="1"/>
</dbReference>
<evidence type="ECO:0000256" key="1">
    <source>
        <dbReference type="ARBA" id="ARBA00000085"/>
    </source>
</evidence>
<dbReference type="Pfam" id="PF02518">
    <property type="entry name" value="HATPase_c"/>
    <property type="match status" value="1"/>
</dbReference>
<dbReference type="GO" id="GO:0000156">
    <property type="term" value="F:phosphorelay response regulator activity"/>
    <property type="evidence" value="ECO:0007669"/>
    <property type="project" value="TreeGrafter"/>
</dbReference>
<dbReference type="InterPro" id="IPR003660">
    <property type="entry name" value="HAMP_dom"/>
</dbReference>
<sequence>MNKLSFKIGLVFLAAIILLQIVLMVFLHSNIIHSRVHDELSALMTRGNNHREILEASFHEETIRHIALMESRTDTMVILTDTYSSILMSSNTVTPAMKTLMGMRPDGVPRQGMILEDDWENRPFIASVTPVKIDGGLKGYIYMFQDTGKLKELIANMNRHFLIAGLFSILFMIGVVAFLSRFLTLPLVRMNEATKRISKGDFSVTLPKLSRDEVGELGQSIEILARDLELLKKERNEFLASISHELRTPLTYIKGYAEIARRPDLTAAERDNYLSIIHEESGKLAQLIKELFNLAKMDENIFTVEKTGVELKPFFKALFEKLAPVFRERQIDLRLDCPAGLSACIDPTRFGQVIVNLLDNARKYSDPGSAVTVEAAPLDGGRVRISIRDTGWGIPEQDLPRIFERFYRVDKSRTRALGGSGLGLAIAKQLVEAHGGTISAKSQQGHGTEFEIIL</sequence>
<comment type="subcellular location">
    <subcellularLocation>
        <location evidence="2">Cell membrane</location>
        <topology evidence="2">Multi-pass membrane protein</topology>
    </subcellularLocation>
</comment>
<evidence type="ECO:0000256" key="2">
    <source>
        <dbReference type="ARBA" id="ARBA00004651"/>
    </source>
</evidence>
<protein>
    <recommendedName>
        <fullName evidence="3">histidine kinase</fullName>
        <ecNumber evidence="3">2.7.13.3</ecNumber>
    </recommendedName>
</protein>
<evidence type="ECO:0000256" key="10">
    <source>
        <dbReference type="ARBA" id="ARBA00023012"/>
    </source>
</evidence>
<keyword evidence="4" id="KW-1003">Cell membrane</keyword>
<keyword evidence="11 12" id="KW-0472">Membrane</keyword>
<dbReference type="GO" id="GO:0007234">
    <property type="term" value="P:osmosensory signaling via phosphorelay pathway"/>
    <property type="evidence" value="ECO:0007669"/>
    <property type="project" value="TreeGrafter"/>
</dbReference>
<keyword evidence="5" id="KW-0597">Phosphoprotein</keyword>
<feature type="domain" description="Histidine kinase" evidence="13">
    <location>
        <begin position="241"/>
        <end position="454"/>
    </location>
</feature>
<dbReference type="InterPro" id="IPR004358">
    <property type="entry name" value="Sig_transdc_His_kin-like_C"/>
</dbReference>
<dbReference type="Pfam" id="PF00512">
    <property type="entry name" value="HisKA"/>
    <property type="match status" value="1"/>
</dbReference>
<evidence type="ECO:0000256" key="5">
    <source>
        <dbReference type="ARBA" id="ARBA00022553"/>
    </source>
</evidence>
<keyword evidence="12" id="KW-1133">Transmembrane helix</keyword>
<dbReference type="AlphaFoldDB" id="A0A3D8GTH5"/>
<evidence type="ECO:0000256" key="4">
    <source>
        <dbReference type="ARBA" id="ARBA00022475"/>
    </source>
</evidence>
<dbReference type="InterPro" id="IPR050351">
    <property type="entry name" value="BphY/WalK/GraS-like"/>
</dbReference>
<keyword evidence="9" id="KW-0067">ATP-binding</keyword>
<keyword evidence="12" id="KW-0812">Transmembrane</keyword>
<dbReference type="PANTHER" id="PTHR42878">
    <property type="entry name" value="TWO-COMPONENT HISTIDINE KINASE"/>
    <property type="match status" value="1"/>
</dbReference>
<keyword evidence="7" id="KW-0547">Nucleotide-binding</keyword>
<evidence type="ECO:0000313" key="15">
    <source>
        <dbReference type="EMBL" id="RDU37770.1"/>
    </source>
</evidence>
<dbReference type="SUPFAM" id="SSF47384">
    <property type="entry name" value="Homodimeric domain of signal transducing histidine kinase"/>
    <property type="match status" value="1"/>
</dbReference>
<evidence type="ECO:0000256" key="3">
    <source>
        <dbReference type="ARBA" id="ARBA00012438"/>
    </source>
</evidence>
<dbReference type="InterPro" id="IPR036097">
    <property type="entry name" value="HisK_dim/P_sf"/>
</dbReference>
<evidence type="ECO:0000256" key="11">
    <source>
        <dbReference type="ARBA" id="ARBA00023136"/>
    </source>
</evidence>
<keyword evidence="6" id="KW-0808">Transferase</keyword>
<dbReference type="PROSITE" id="PS50109">
    <property type="entry name" value="HIS_KIN"/>
    <property type="match status" value="1"/>
</dbReference>
<evidence type="ECO:0000256" key="12">
    <source>
        <dbReference type="SAM" id="Phobius"/>
    </source>
</evidence>
<organism evidence="15 16">
    <name type="scientific">Neobacillus piezotolerans</name>
    <dbReference type="NCBI Taxonomy" id="2259171"/>
    <lineage>
        <taxon>Bacteria</taxon>
        <taxon>Bacillati</taxon>
        <taxon>Bacillota</taxon>
        <taxon>Bacilli</taxon>
        <taxon>Bacillales</taxon>
        <taxon>Bacillaceae</taxon>
        <taxon>Neobacillus</taxon>
    </lineage>
</organism>
<feature type="transmembrane region" description="Helical" evidence="12">
    <location>
        <begin position="6"/>
        <end position="27"/>
    </location>
</feature>
<keyword evidence="8 15" id="KW-0418">Kinase</keyword>
<keyword evidence="16" id="KW-1185">Reference proteome</keyword>
<comment type="catalytic activity">
    <reaction evidence="1">
        <text>ATP + protein L-histidine = ADP + protein N-phospho-L-histidine.</text>
        <dbReference type="EC" id="2.7.13.3"/>
    </reaction>
</comment>
<dbReference type="Proteomes" id="UP000257144">
    <property type="component" value="Unassembled WGS sequence"/>
</dbReference>
<dbReference type="InterPro" id="IPR005467">
    <property type="entry name" value="His_kinase_dom"/>
</dbReference>
<reference evidence="15 16" key="1">
    <citation type="submission" date="2018-07" db="EMBL/GenBank/DDBJ databases">
        <title>Bacillus sp. YLB-04 draft genome sequence.</title>
        <authorList>
            <person name="Yu L."/>
            <person name="Tang X."/>
        </authorList>
    </citation>
    <scope>NUCLEOTIDE SEQUENCE [LARGE SCALE GENOMIC DNA]</scope>
    <source>
        <strain evidence="15 16">YLB-04</strain>
    </source>
</reference>
<dbReference type="PROSITE" id="PS50885">
    <property type="entry name" value="HAMP"/>
    <property type="match status" value="1"/>
</dbReference>
<keyword evidence="10" id="KW-0902">Two-component regulatory system</keyword>
<dbReference type="SMART" id="SM00304">
    <property type="entry name" value="HAMP"/>
    <property type="match status" value="1"/>
</dbReference>
<evidence type="ECO:0000259" key="14">
    <source>
        <dbReference type="PROSITE" id="PS50885"/>
    </source>
</evidence>
<evidence type="ECO:0000313" key="16">
    <source>
        <dbReference type="Proteomes" id="UP000257144"/>
    </source>
</evidence>
<feature type="domain" description="HAMP" evidence="14">
    <location>
        <begin position="181"/>
        <end position="233"/>
    </location>
</feature>
<dbReference type="Gene3D" id="1.10.287.130">
    <property type="match status" value="1"/>
</dbReference>
<dbReference type="EC" id="2.7.13.3" evidence="3"/>
<accession>A0A3D8GTH5</accession>
<dbReference type="CDD" id="cd06225">
    <property type="entry name" value="HAMP"/>
    <property type="match status" value="1"/>
</dbReference>
<dbReference type="SUPFAM" id="SSF55874">
    <property type="entry name" value="ATPase domain of HSP90 chaperone/DNA topoisomerase II/histidine kinase"/>
    <property type="match status" value="1"/>
</dbReference>
<dbReference type="CDD" id="cd00075">
    <property type="entry name" value="HATPase"/>
    <property type="match status" value="1"/>
</dbReference>
<dbReference type="PANTHER" id="PTHR42878:SF3">
    <property type="entry name" value="HISTIDINE PROTEIN KINASE SAES"/>
    <property type="match status" value="1"/>
</dbReference>
<proteinExistence type="predicted"/>
<dbReference type="InterPro" id="IPR036890">
    <property type="entry name" value="HATPase_C_sf"/>
</dbReference>
<dbReference type="SMART" id="SM00388">
    <property type="entry name" value="HisKA"/>
    <property type="match status" value="1"/>
</dbReference>
<dbReference type="FunFam" id="3.30.565.10:FF:000006">
    <property type="entry name" value="Sensor histidine kinase WalK"/>
    <property type="match status" value="1"/>
</dbReference>
<dbReference type="GO" id="GO:0030295">
    <property type="term" value="F:protein kinase activator activity"/>
    <property type="evidence" value="ECO:0007669"/>
    <property type="project" value="TreeGrafter"/>
</dbReference>
<dbReference type="PRINTS" id="PR00344">
    <property type="entry name" value="BCTRLSENSOR"/>
</dbReference>
<dbReference type="RefSeq" id="WP_115451441.1">
    <property type="nucleotide sequence ID" value="NZ_QNQT01000002.1"/>
</dbReference>
<feature type="transmembrane region" description="Helical" evidence="12">
    <location>
        <begin position="161"/>
        <end position="183"/>
    </location>
</feature>
<evidence type="ECO:0000256" key="8">
    <source>
        <dbReference type="ARBA" id="ARBA00022777"/>
    </source>
</evidence>
<dbReference type="InterPro" id="IPR003661">
    <property type="entry name" value="HisK_dim/P_dom"/>
</dbReference>
<dbReference type="GO" id="GO:0005524">
    <property type="term" value="F:ATP binding"/>
    <property type="evidence" value="ECO:0007669"/>
    <property type="project" value="UniProtKB-KW"/>
</dbReference>
<dbReference type="SUPFAM" id="SSF158472">
    <property type="entry name" value="HAMP domain-like"/>
    <property type="match status" value="1"/>
</dbReference>
<dbReference type="EMBL" id="QNQT01000002">
    <property type="protein sequence ID" value="RDU37770.1"/>
    <property type="molecule type" value="Genomic_DNA"/>
</dbReference>
<dbReference type="GO" id="GO:0000155">
    <property type="term" value="F:phosphorelay sensor kinase activity"/>
    <property type="evidence" value="ECO:0007669"/>
    <property type="project" value="InterPro"/>
</dbReference>
<dbReference type="GO" id="GO:0005886">
    <property type="term" value="C:plasma membrane"/>
    <property type="evidence" value="ECO:0007669"/>
    <property type="project" value="UniProtKB-SubCell"/>
</dbReference>
<evidence type="ECO:0000259" key="13">
    <source>
        <dbReference type="PROSITE" id="PS50109"/>
    </source>
</evidence>
<evidence type="ECO:0000256" key="6">
    <source>
        <dbReference type="ARBA" id="ARBA00022679"/>
    </source>
</evidence>
<dbReference type="OrthoDB" id="9813151at2"/>
<dbReference type="Gene3D" id="6.10.340.10">
    <property type="match status" value="1"/>
</dbReference>
<dbReference type="SMART" id="SM00387">
    <property type="entry name" value="HATPase_c"/>
    <property type="match status" value="1"/>
</dbReference>
<gene>
    <name evidence="15" type="ORF">DRW41_08070</name>
</gene>
<dbReference type="InterPro" id="IPR003594">
    <property type="entry name" value="HATPase_dom"/>
</dbReference>
<evidence type="ECO:0000256" key="7">
    <source>
        <dbReference type="ARBA" id="ARBA00022741"/>
    </source>
</evidence>